<evidence type="ECO:0000313" key="1">
    <source>
        <dbReference type="EMBL" id="QEG00334.1"/>
    </source>
</evidence>
<dbReference type="Proteomes" id="UP000321353">
    <property type="component" value="Chromosome"/>
</dbReference>
<accession>A0A5B9MHF5</accession>
<dbReference type="EMBL" id="CP036264">
    <property type="protein sequence ID" value="QEG00334.1"/>
    <property type="molecule type" value="Genomic_DNA"/>
</dbReference>
<protein>
    <submittedName>
        <fullName evidence="1">Uncharacterized protein</fullName>
    </submittedName>
</protein>
<dbReference type="AlphaFoldDB" id="A0A5B9MHF5"/>
<sequence>MRVDGPAENDEKVVLAIANRHHAPAGGEGNGRLG</sequence>
<dbReference type="KEGG" id="smam:Mal15_44040"/>
<evidence type="ECO:0000313" key="2">
    <source>
        <dbReference type="Proteomes" id="UP000321353"/>
    </source>
</evidence>
<proteinExistence type="predicted"/>
<gene>
    <name evidence="1" type="ORF">Mal15_44040</name>
</gene>
<keyword evidence="2" id="KW-1185">Reference proteome</keyword>
<reference evidence="1 2" key="1">
    <citation type="submission" date="2019-02" db="EMBL/GenBank/DDBJ databases">
        <title>Planctomycetal bacteria perform biofilm scaping via a novel small molecule.</title>
        <authorList>
            <person name="Jeske O."/>
            <person name="Boedeker C."/>
            <person name="Wiegand S."/>
            <person name="Breitling P."/>
            <person name="Kallscheuer N."/>
            <person name="Jogler M."/>
            <person name="Rohde M."/>
            <person name="Petersen J."/>
            <person name="Medema M.H."/>
            <person name="Surup F."/>
            <person name="Jogler C."/>
        </authorList>
    </citation>
    <scope>NUCLEOTIDE SEQUENCE [LARGE SCALE GENOMIC DNA]</scope>
    <source>
        <strain evidence="1 2">Mal15</strain>
    </source>
</reference>
<name>A0A5B9MHF5_9BACT</name>
<organism evidence="1 2">
    <name type="scientific">Stieleria maiorica</name>
    <dbReference type="NCBI Taxonomy" id="2795974"/>
    <lineage>
        <taxon>Bacteria</taxon>
        <taxon>Pseudomonadati</taxon>
        <taxon>Planctomycetota</taxon>
        <taxon>Planctomycetia</taxon>
        <taxon>Pirellulales</taxon>
        <taxon>Pirellulaceae</taxon>
        <taxon>Stieleria</taxon>
    </lineage>
</organism>